<name>A0A1G7YZE9_9FLAO</name>
<dbReference type="Pfam" id="PF01381">
    <property type="entry name" value="HTH_3"/>
    <property type="match status" value="1"/>
</dbReference>
<dbReference type="Pfam" id="PF00717">
    <property type="entry name" value="Peptidase_S24"/>
    <property type="match status" value="1"/>
</dbReference>
<dbReference type="CDD" id="cd06529">
    <property type="entry name" value="S24_LexA-like"/>
    <property type="match status" value="1"/>
</dbReference>
<dbReference type="RefSeq" id="WP_093369722.1">
    <property type="nucleotide sequence ID" value="NZ_FNCW01000016.1"/>
</dbReference>
<evidence type="ECO:0000256" key="3">
    <source>
        <dbReference type="ARBA" id="ARBA00023163"/>
    </source>
</evidence>
<protein>
    <submittedName>
        <fullName evidence="5">Phage repressor protein C, contains Cro/C1-type HTH and peptisase s24 domains</fullName>
    </submittedName>
</protein>
<keyword evidence="6" id="KW-1185">Reference proteome</keyword>
<evidence type="ECO:0000256" key="1">
    <source>
        <dbReference type="ARBA" id="ARBA00023015"/>
    </source>
</evidence>
<dbReference type="Gene3D" id="1.10.260.40">
    <property type="entry name" value="lambda repressor-like DNA-binding domains"/>
    <property type="match status" value="1"/>
</dbReference>
<dbReference type="PROSITE" id="PS50943">
    <property type="entry name" value="HTH_CROC1"/>
    <property type="match status" value="1"/>
</dbReference>
<dbReference type="AlphaFoldDB" id="A0A1G7YZE9"/>
<organism evidence="5 6">
    <name type="scientific">Psychroflexus sediminis</name>
    <dbReference type="NCBI Taxonomy" id="470826"/>
    <lineage>
        <taxon>Bacteria</taxon>
        <taxon>Pseudomonadati</taxon>
        <taxon>Bacteroidota</taxon>
        <taxon>Flavobacteriia</taxon>
        <taxon>Flavobacteriales</taxon>
        <taxon>Flavobacteriaceae</taxon>
        <taxon>Psychroflexus</taxon>
    </lineage>
</organism>
<evidence type="ECO:0000313" key="6">
    <source>
        <dbReference type="Proteomes" id="UP000199296"/>
    </source>
</evidence>
<accession>A0A1G7YZE9</accession>
<dbReference type="PANTHER" id="PTHR40661:SF1">
    <property type="entry name" value="HTH CRO_C1-TYPE DOMAIN-CONTAINING PROTEIN"/>
    <property type="match status" value="1"/>
</dbReference>
<dbReference type="EMBL" id="FNCW01000016">
    <property type="protein sequence ID" value="SDH01861.1"/>
    <property type="molecule type" value="Genomic_DNA"/>
</dbReference>
<dbReference type="InterPro" id="IPR015927">
    <property type="entry name" value="Peptidase_S24_S26A/B/C"/>
</dbReference>
<dbReference type="SUPFAM" id="SSF47413">
    <property type="entry name" value="lambda repressor-like DNA-binding domains"/>
    <property type="match status" value="1"/>
</dbReference>
<evidence type="ECO:0000256" key="2">
    <source>
        <dbReference type="ARBA" id="ARBA00023125"/>
    </source>
</evidence>
<dbReference type="SMART" id="SM00530">
    <property type="entry name" value="HTH_XRE"/>
    <property type="match status" value="1"/>
</dbReference>
<keyword evidence="2" id="KW-0238">DNA-binding</keyword>
<reference evidence="5 6" key="1">
    <citation type="submission" date="2016-10" db="EMBL/GenBank/DDBJ databases">
        <authorList>
            <person name="de Groot N.N."/>
        </authorList>
    </citation>
    <scope>NUCLEOTIDE SEQUENCE [LARGE SCALE GENOMIC DNA]</scope>
    <source>
        <strain evidence="5 6">DSM 19803</strain>
    </source>
</reference>
<dbReference type="SUPFAM" id="SSF51306">
    <property type="entry name" value="LexA/Signal peptidase"/>
    <property type="match status" value="1"/>
</dbReference>
<dbReference type="InterPro" id="IPR001387">
    <property type="entry name" value="Cro/C1-type_HTH"/>
</dbReference>
<dbReference type="Gene3D" id="2.10.109.10">
    <property type="entry name" value="Umud Fragment, subunit A"/>
    <property type="match status" value="1"/>
</dbReference>
<dbReference type="InterPro" id="IPR036286">
    <property type="entry name" value="LexA/Signal_pep-like_sf"/>
</dbReference>
<dbReference type="Proteomes" id="UP000199296">
    <property type="component" value="Unassembled WGS sequence"/>
</dbReference>
<dbReference type="STRING" id="470826.SAMN04488027_1161"/>
<dbReference type="OrthoDB" id="3831186at2"/>
<gene>
    <name evidence="5" type="ORF">SAMN04488027_1161</name>
</gene>
<keyword evidence="1" id="KW-0805">Transcription regulation</keyword>
<dbReference type="InterPro" id="IPR010982">
    <property type="entry name" value="Lambda_DNA-bd_dom_sf"/>
</dbReference>
<dbReference type="PANTHER" id="PTHR40661">
    <property type="match status" value="1"/>
</dbReference>
<dbReference type="CDD" id="cd00093">
    <property type="entry name" value="HTH_XRE"/>
    <property type="match status" value="1"/>
</dbReference>
<evidence type="ECO:0000259" key="4">
    <source>
        <dbReference type="PROSITE" id="PS50943"/>
    </source>
</evidence>
<feature type="domain" description="HTH cro/C1-type" evidence="4">
    <location>
        <begin position="12"/>
        <end position="65"/>
    </location>
</feature>
<sequence>MKSDLPLEIRRFKQIREEHNFTQSEFAELLNIKNTTSDIERGKTKLSGQVVMSLLKIFEVNPLWLYGESFQKKLDVHHINSMPKVISVDETNSRENMLLVNQKAAAGYPQNIGDAEWYQQLPAFEMPIPQFRNASYRGFQVEGDSMEPNFHSEDWVLGKSVESLQQAMNHKVYVFVLQDSVMVKKLHKHPHSHKISLISTNSYYPPYEVEASEVQEIWEVTSKLTFSINENSENSMLKKLEQSMEELKTQLNSIKPS</sequence>
<dbReference type="GO" id="GO:0003677">
    <property type="term" value="F:DNA binding"/>
    <property type="evidence" value="ECO:0007669"/>
    <property type="project" value="UniProtKB-KW"/>
</dbReference>
<evidence type="ECO:0000313" key="5">
    <source>
        <dbReference type="EMBL" id="SDH01861.1"/>
    </source>
</evidence>
<proteinExistence type="predicted"/>
<keyword evidence="3" id="KW-0804">Transcription</keyword>
<dbReference type="InterPro" id="IPR039418">
    <property type="entry name" value="LexA-like"/>
</dbReference>